<keyword evidence="2" id="KW-0229">DNA integration</keyword>
<dbReference type="SUPFAM" id="SSF56349">
    <property type="entry name" value="DNA breaking-rejoining enzymes"/>
    <property type="match status" value="1"/>
</dbReference>
<comment type="caution">
    <text evidence="8">The sequence shown here is derived from an EMBL/GenBank/DDBJ whole genome shotgun (WGS) entry which is preliminary data.</text>
</comment>
<proteinExistence type="inferred from homology"/>
<accession>A0A934K8N6</accession>
<dbReference type="Gene3D" id="1.10.150.130">
    <property type="match status" value="1"/>
</dbReference>
<dbReference type="InterPro" id="IPR010998">
    <property type="entry name" value="Integrase_recombinase_N"/>
</dbReference>
<evidence type="ECO:0000256" key="3">
    <source>
        <dbReference type="ARBA" id="ARBA00023125"/>
    </source>
</evidence>
<evidence type="ECO:0000259" key="6">
    <source>
        <dbReference type="PROSITE" id="PS51898"/>
    </source>
</evidence>
<dbReference type="InterPro" id="IPR011010">
    <property type="entry name" value="DNA_brk_join_enz"/>
</dbReference>
<evidence type="ECO:0000256" key="1">
    <source>
        <dbReference type="ARBA" id="ARBA00008857"/>
    </source>
</evidence>
<reference evidence="8 9" key="1">
    <citation type="submission" date="2020-10" db="EMBL/GenBank/DDBJ databases">
        <title>Ca. Dormibacterota MAGs.</title>
        <authorList>
            <person name="Montgomery K."/>
        </authorList>
    </citation>
    <scope>NUCLEOTIDE SEQUENCE [LARGE SCALE GENOMIC DNA]</scope>
    <source>
        <strain evidence="8">SC8811_S16_3</strain>
    </source>
</reference>
<dbReference type="EMBL" id="JAEKNQ010000020">
    <property type="protein sequence ID" value="MBJ7602517.1"/>
    <property type="molecule type" value="Genomic_DNA"/>
</dbReference>
<dbReference type="PANTHER" id="PTHR30349:SF41">
    <property type="entry name" value="INTEGRASE_RECOMBINASE PROTEIN MJ0367-RELATED"/>
    <property type="match status" value="1"/>
</dbReference>
<evidence type="ECO:0000256" key="5">
    <source>
        <dbReference type="PROSITE-ProRule" id="PRU01248"/>
    </source>
</evidence>
<dbReference type="RefSeq" id="WP_338177088.1">
    <property type="nucleotide sequence ID" value="NZ_JAEKNQ010000020.1"/>
</dbReference>
<evidence type="ECO:0000313" key="9">
    <source>
        <dbReference type="Proteomes" id="UP000620075"/>
    </source>
</evidence>
<dbReference type="InterPro" id="IPR004107">
    <property type="entry name" value="Integrase_SAM-like_N"/>
</dbReference>
<organism evidence="8 9">
    <name type="scientific">Candidatus Dormiibacter inghamiae</name>
    <dbReference type="NCBI Taxonomy" id="3127013"/>
    <lineage>
        <taxon>Bacteria</taxon>
        <taxon>Bacillati</taxon>
        <taxon>Candidatus Dormiibacterota</taxon>
        <taxon>Candidatus Dormibacteria</taxon>
        <taxon>Candidatus Dormibacterales</taxon>
        <taxon>Candidatus Dormibacteraceae</taxon>
        <taxon>Candidatus Dormiibacter</taxon>
    </lineage>
</organism>
<sequence>MSLDFPTAQDEYLGWLELEANRSPNTVRAYRGELNRFREFLSERRHSLQMDELTYEDLRAYQRHLAASVPRPASRARSLVAIRSWLRWLARENLIEIDLSNRITLPKLEQRLPKPLPPDELSHLLAALPTVTPLEKRDRALVHFLISTGCRISEALSLDRTDVPKQGHRLIVTGKGSKQRAVYLTGQAKVALTDYLDAREDASLALFVNFDRAGAARGERRLTADGARHIVKRVRRSVGAWAFKSPHVARHTAATSLLEVTGGDVRLVQEVLGHANLNTLQGYTKIVDARKQDAYQRYERYLEELPHEG</sequence>
<dbReference type="InterPro" id="IPR002104">
    <property type="entry name" value="Integrase_catalytic"/>
</dbReference>
<dbReference type="InterPro" id="IPR050090">
    <property type="entry name" value="Tyrosine_recombinase_XerCD"/>
</dbReference>
<dbReference type="Pfam" id="PF02899">
    <property type="entry name" value="Phage_int_SAM_1"/>
    <property type="match status" value="1"/>
</dbReference>
<dbReference type="GO" id="GO:0006310">
    <property type="term" value="P:DNA recombination"/>
    <property type="evidence" value="ECO:0007669"/>
    <property type="project" value="UniProtKB-KW"/>
</dbReference>
<protein>
    <submittedName>
        <fullName evidence="8">Tyrosine-type recombinase/integrase</fullName>
    </submittedName>
</protein>
<dbReference type="InterPro" id="IPR013762">
    <property type="entry name" value="Integrase-like_cat_sf"/>
</dbReference>
<name>A0A934K8N6_9BACT</name>
<dbReference type="Pfam" id="PF00589">
    <property type="entry name" value="Phage_integrase"/>
    <property type="match status" value="1"/>
</dbReference>
<evidence type="ECO:0000313" key="8">
    <source>
        <dbReference type="EMBL" id="MBJ7602517.1"/>
    </source>
</evidence>
<feature type="domain" description="Tyr recombinase" evidence="6">
    <location>
        <begin position="111"/>
        <end position="296"/>
    </location>
</feature>
<evidence type="ECO:0000259" key="7">
    <source>
        <dbReference type="PROSITE" id="PS51900"/>
    </source>
</evidence>
<keyword evidence="4" id="KW-0233">DNA recombination</keyword>
<evidence type="ECO:0000256" key="4">
    <source>
        <dbReference type="ARBA" id="ARBA00023172"/>
    </source>
</evidence>
<dbReference type="PANTHER" id="PTHR30349">
    <property type="entry name" value="PHAGE INTEGRASE-RELATED"/>
    <property type="match status" value="1"/>
</dbReference>
<gene>
    <name evidence="8" type="ORF">JF888_04890</name>
</gene>
<dbReference type="Gene3D" id="1.10.443.10">
    <property type="entry name" value="Intergrase catalytic core"/>
    <property type="match status" value="1"/>
</dbReference>
<dbReference type="GO" id="GO:0003677">
    <property type="term" value="F:DNA binding"/>
    <property type="evidence" value="ECO:0007669"/>
    <property type="project" value="UniProtKB-UniRule"/>
</dbReference>
<evidence type="ECO:0000256" key="2">
    <source>
        <dbReference type="ARBA" id="ARBA00022908"/>
    </source>
</evidence>
<dbReference type="GO" id="GO:0015074">
    <property type="term" value="P:DNA integration"/>
    <property type="evidence" value="ECO:0007669"/>
    <property type="project" value="UniProtKB-KW"/>
</dbReference>
<dbReference type="Proteomes" id="UP000620075">
    <property type="component" value="Unassembled WGS sequence"/>
</dbReference>
<dbReference type="PROSITE" id="PS51898">
    <property type="entry name" value="TYR_RECOMBINASE"/>
    <property type="match status" value="1"/>
</dbReference>
<comment type="similarity">
    <text evidence="1">Belongs to the 'phage' integrase family.</text>
</comment>
<dbReference type="PROSITE" id="PS51900">
    <property type="entry name" value="CB"/>
    <property type="match status" value="1"/>
</dbReference>
<feature type="domain" description="Core-binding (CB)" evidence="7">
    <location>
        <begin position="3"/>
        <end position="90"/>
    </location>
</feature>
<dbReference type="AlphaFoldDB" id="A0A934K8N6"/>
<keyword evidence="3 5" id="KW-0238">DNA-binding</keyword>
<dbReference type="InterPro" id="IPR044068">
    <property type="entry name" value="CB"/>
</dbReference>